<dbReference type="RefSeq" id="WP_345610054.1">
    <property type="nucleotide sequence ID" value="NZ_BAABJO010000030.1"/>
</dbReference>
<reference evidence="3" key="1">
    <citation type="journal article" date="2019" name="Int. J. Syst. Evol. Microbiol.">
        <title>The Global Catalogue of Microorganisms (GCM) 10K type strain sequencing project: providing services to taxonomists for standard genome sequencing and annotation.</title>
        <authorList>
            <consortium name="The Broad Institute Genomics Platform"/>
            <consortium name="The Broad Institute Genome Sequencing Center for Infectious Disease"/>
            <person name="Wu L."/>
            <person name="Ma J."/>
        </authorList>
    </citation>
    <scope>NUCLEOTIDE SEQUENCE [LARGE SCALE GENOMIC DNA]</scope>
    <source>
        <strain evidence="3">JCM 18302</strain>
    </source>
</reference>
<dbReference type="EMBL" id="BAABJO010000030">
    <property type="protein sequence ID" value="GAA5134691.1"/>
    <property type="molecule type" value="Genomic_DNA"/>
</dbReference>
<sequence length="222" mass="23609">MVWQFGGGLSFADRADAGARLADRLADMPWSDPVVLGLARGGVPVAVHVADALRAPLDVAVARKIAAPGRPEFGIGAVTADGPPCYDERTLAALGLTPDDLREDCERERAEARRRLRRYRQGRDPMPLAGRDVLLVDDGLATGVTARAALGELRGARPSRLVFAAPVCARESRDALCAGGDADDVVCVSAPREFGAVGSWYRDFGQTSDEEVLAALAERTRT</sequence>
<feature type="domain" description="Phosphoribosyltransferase" evidence="1">
    <location>
        <begin position="17"/>
        <end position="172"/>
    </location>
</feature>
<dbReference type="Gene3D" id="3.40.50.2020">
    <property type="match status" value="1"/>
</dbReference>
<name>A0ABP9NUX4_9PSEU</name>
<keyword evidence="2" id="KW-0808">Transferase</keyword>
<dbReference type="SUPFAM" id="SSF53271">
    <property type="entry name" value="PRTase-like"/>
    <property type="match status" value="1"/>
</dbReference>
<dbReference type="Proteomes" id="UP001500804">
    <property type="component" value="Unassembled WGS sequence"/>
</dbReference>
<gene>
    <name evidence="2" type="ORF">GCM10023320_62990</name>
</gene>
<dbReference type="Pfam" id="PF00156">
    <property type="entry name" value="Pribosyltran"/>
    <property type="match status" value="1"/>
</dbReference>
<keyword evidence="2" id="KW-0328">Glycosyltransferase</keyword>
<evidence type="ECO:0000313" key="3">
    <source>
        <dbReference type="Proteomes" id="UP001500804"/>
    </source>
</evidence>
<dbReference type="InterPro" id="IPR029057">
    <property type="entry name" value="PRTase-like"/>
</dbReference>
<protein>
    <submittedName>
        <fullName evidence="2">Phosphoribosyltransferase family protein</fullName>
    </submittedName>
</protein>
<proteinExistence type="predicted"/>
<keyword evidence="3" id="KW-1185">Reference proteome</keyword>
<comment type="caution">
    <text evidence="2">The sequence shown here is derived from an EMBL/GenBank/DDBJ whole genome shotgun (WGS) entry which is preliminary data.</text>
</comment>
<dbReference type="CDD" id="cd06223">
    <property type="entry name" value="PRTases_typeI"/>
    <property type="match status" value="1"/>
</dbReference>
<dbReference type="Gene3D" id="3.30.1310.20">
    <property type="entry name" value="PRTase-like"/>
    <property type="match status" value="1"/>
</dbReference>
<dbReference type="InterPro" id="IPR000836">
    <property type="entry name" value="PRTase_dom"/>
</dbReference>
<accession>A0ABP9NUX4</accession>
<organism evidence="2 3">
    <name type="scientific">Pseudonocardia adelaidensis</name>
    <dbReference type="NCBI Taxonomy" id="648754"/>
    <lineage>
        <taxon>Bacteria</taxon>
        <taxon>Bacillati</taxon>
        <taxon>Actinomycetota</taxon>
        <taxon>Actinomycetes</taxon>
        <taxon>Pseudonocardiales</taxon>
        <taxon>Pseudonocardiaceae</taxon>
        <taxon>Pseudonocardia</taxon>
    </lineage>
</organism>
<evidence type="ECO:0000313" key="2">
    <source>
        <dbReference type="EMBL" id="GAA5134691.1"/>
    </source>
</evidence>
<evidence type="ECO:0000259" key="1">
    <source>
        <dbReference type="Pfam" id="PF00156"/>
    </source>
</evidence>
<dbReference type="GO" id="GO:0016757">
    <property type="term" value="F:glycosyltransferase activity"/>
    <property type="evidence" value="ECO:0007669"/>
    <property type="project" value="UniProtKB-KW"/>
</dbReference>